<dbReference type="EMBL" id="NEVH01016945">
    <property type="protein sequence ID" value="PNF25041.1"/>
    <property type="molecule type" value="Genomic_DNA"/>
</dbReference>
<dbReference type="GO" id="GO:0000930">
    <property type="term" value="C:gamma-tubulin complex"/>
    <property type="evidence" value="ECO:0007669"/>
    <property type="project" value="TreeGrafter"/>
</dbReference>
<feature type="domain" description="Gamma tubulin complex component protein N-terminal" evidence="8">
    <location>
        <begin position="335"/>
        <end position="658"/>
    </location>
</feature>
<reference evidence="10 11" key="1">
    <citation type="submission" date="2017-12" db="EMBL/GenBank/DDBJ databases">
        <title>Hemimetabolous genomes reveal molecular basis of termite eusociality.</title>
        <authorList>
            <person name="Harrison M.C."/>
            <person name="Jongepier E."/>
            <person name="Robertson H.M."/>
            <person name="Arning N."/>
            <person name="Bitard-Feildel T."/>
            <person name="Chao H."/>
            <person name="Childers C.P."/>
            <person name="Dinh H."/>
            <person name="Doddapaneni H."/>
            <person name="Dugan S."/>
            <person name="Gowin J."/>
            <person name="Greiner C."/>
            <person name="Han Y."/>
            <person name="Hu H."/>
            <person name="Hughes D.S.T."/>
            <person name="Huylmans A.-K."/>
            <person name="Kemena C."/>
            <person name="Kremer L.P.M."/>
            <person name="Lee S.L."/>
            <person name="Lopez-Ezquerra A."/>
            <person name="Mallet L."/>
            <person name="Monroy-Kuhn J.M."/>
            <person name="Moser A."/>
            <person name="Murali S.C."/>
            <person name="Muzny D.M."/>
            <person name="Otani S."/>
            <person name="Piulachs M.-D."/>
            <person name="Poelchau M."/>
            <person name="Qu J."/>
            <person name="Schaub F."/>
            <person name="Wada-Katsumata A."/>
            <person name="Worley K.C."/>
            <person name="Xie Q."/>
            <person name="Ylla G."/>
            <person name="Poulsen M."/>
            <person name="Gibbs R.A."/>
            <person name="Schal C."/>
            <person name="Richards S."/>
            <person name="Belles X."/>
            <person name="Korb J."/>
            <person name="Bornberg-Bauer E."/>
        </authorList>
    </citation>
    <scope>NUCLEOTIDE SEQUENCE [LARGE SCALE GENOMIC DNA]</scope>
    <source>
        <tissue evidence="10">Whole body</tissue>
    </source>
</reference>
<dbReference type="PANTHER" id="PTHR19302">
    <property type="entry name" value="GAMMA TUBULIN COMPLEX PROTEIN"/>
    <property type="match status" value="1"/>
</dbReference>
<dbReference type="OrthoDB" id="775571at2759"/>
<evidence type="ECO:0000259" key="8">
    <source>
        <dbReference type="Pfam" id="PF17681"/>
    </source>
</evidence>
<dbReference type="InterPro" id="IPR042241">
    <property type="entry name" value="GCP_C_sf"/>
</dbReference>
<dbReference type="GO" id="GO:0031122">
    <property type="term" value="P:cytoplasmic microtubule organization"/>
    <property type="evidence" value="ECO:0007669"/>
    <property type="project" value="TreeGrafter"/>
</dbReference>
<dbReference type="GO" id="GO:0051321">
    <property type="term" value="P:meiotic cell cycle"/>
    <property type="evidence" value="ECO:0007669"/>
    <property type="project" value="TreeGrafter"/>
</dbReference>
<dbReference type="PANTHER" id="PTHR19302:SF70">
    <property type="entry name" value="GAMMA-TUBULIN COMPLEX COMPONENT 6"/>
    <property type="match status" value="1"/>
</dbReference>
<proteinExistence type="inferred from homology"/>
<dbReference type="GO" id="GO:0051225">
    <property type="term" value="P:spindle assembly"/>
    <property type="evidence" value="ECO:0007669"/>
    <property type="project" value="TreeGrafter"/>
</dbReference>
<evidence type="ECO:0000256" key="3">
    <source>
        <dbReference type="ARBA" id="ARBA00022490"/>
    </source>
</evidence>
<evidence type="ECO:0000256" key="1">
    <source>
        <dbReference type="ARBA" id="ARBA00004245"/>
    </source>
</evidence>
<dbReference type="GO" id="GO:0043015">
    <property type="term" value="F:gamma-tubulin binding"/>
    <property type="evidence" value="ECO:0007669"/>
    <property type="project" value="InterPro"/>
</dbReference>
<comment type="subcellular location">
    <subcellularLocation>
        <location evidence="1">Cytoplasm</location>
        <location evidence="1">Cytoskeleton</location>
    </subcellularLocation>
</comment>
<dbReference type="Gene3D" id="1.20.120.1900">
    <property type="entry name" value="Gamma-tubulin complex, C-terminal domain"/>
    <property type="match status" value="1"/>
</dbReference>
<dbReference type="Proteomes" id="UP000235965">
    <property type="component" value="Unassembled WGS sequence"/>
</dbReference>
<evidence type="ECO:0000256" key="4">
    <source>
        <dbReference type="ARBA" id="ARBA00022701"/>
    </source>
</evidence>
<keyword evidence="3" id="KW-0963">Cytoplasm</keyword>
<dbReference type="Pfam" id="PF04130">
    <property type="entry name" value="GCP_C_terminal"/>
    <property type="match status" value="1"/>
</dbReference>
<keyword evidence="6" id="KW-0175">Coiled coil</keyword>
<dbReference type="GO" id="GO:0000922">
    <property type="term" value="C:spindle pole"/>
    <property type="evidence" value="ECO:0007669"/>
    <property type="project" value="InterPro"/>
</dbReference>
<evidence type="ECO:0008006" key="12">
    <source>
        <dbReference type="Google" id="ProtNLM"/>
    </source>
</evidence>
<keyword evidence="5" id="KW-0206">Cytoskeleton</keyword>
<evidence type="ECO:0000259" key="7">
    <source>
        <dbReference type="Pfam" id="PF04130"/>
    </source>
</evidence>
<gene>
    <name evidence="10" type="ORF">B7P43_G06983</name>
</gene>
<dbReference type="InterPro" id="IPR007259">
    <property type="entry name" value="GCP"/>
</dbReference>
<dbReference type="Pfam" id="PF17681">
    <property type="entry name" value="GCP_N_terminal"/>
    <property type="match status" value="1"/>
</dbReference>
<evidence type="ECO:0000256" key="2">
    <source>
        <dbReference type="ARBA" id="ARBA00010337"/>
    </source>
</evidence>
<dbReference type="InterPro" id="IPR045818">
    <property type="entry name" value="GCP6_N"/>
</dbReference>
<protein>
    <recommendedName>
        <fullName evidence="12">Gamma-tubulin complex component 6</fullName>
    </recommendedName>
</protein>
<comment type="caution">
    <text evidence="10">The sequence shown here is derived from an EMBL/GenBank/DDBJ whole genome shotgun (WGS) entry which is preliminary data.</text>
</comment>
<dbReference type="InterPro" id="IPR040457">
    <property type="entry name" value="GCP_C"/>
</dbReference>
<keyword evidence="4" id="KW-0493">Microtubule</keyword>
<evidence type="ECO:0000313" key="11">
    <source>
        <dbReference type="Proteomes" id="UP000235965"/>
    </source>
</evidence>
<evidence type="ECO:0000256" key="5">
    <source>
        <dbReference type="ARBA" id="ARBA00023212"/>
    </source>
</evidence>
<comment type="similarity">
    <text evidence="2">Belongs to the TUBGCP family.</text>
</comment>
<evidence type="ECO:0000256" key="6">
    <source>
        <dbReference type="SAM" id="Coils"/>
    </source>
</evidence>
<dbReference type="GO" id="GO:0007020">
    <property type="term" value="P:microtubule nucleation"/>
    <property type="evidence" value="ECO:0007669"/>
    <property type="project" value="InterPro"/>
</dbReference>
<feature type="coiled-coil region" evidence="6">
    <location>
        <begin position="672"/>
        <end position="727"/>
    </location>
</feature>
<dbReference type="InterPro" id="IPR041470">
    <property type="entry name" value="GCP_N"/>
</dbReference>
<dbReference type="AlphaFoldDB" id="A0A2J7Q8Y2"/>
<name>A0A2J7Q8Y2_9NEOP</name>
<feature type="domain" description="Gamma tubulin complex component C-terminal" evidence="7">
    <location>
        <begin position="1041"/>
        <end position="1249"/>
    </location>
</feature>
<dbReference type="Pfam" id="PF19340">
    <property type="entry name" value="GCP6_N"/>
    <property type="match status" value="1"/>
</dbReference>
<dbReference type="GO" id="GO:0000278">
    <property type="term" value="P:mitotic cell cycle"/>
    <property type="evidence" value="ECO:0007669"/>
    <property type="project" value="TreeGrafter"/>
</dbReference>
<evidence type="ECO:0000259" key="9">
    <source>
        <dbReference type="Pfam" id="PF19340"/>
    </source>
</evidence>
<keyword evidence="11" id="KW-1185">Reference proteome</keyword>
<evidence type="ECO:0000313" key="10">
    <source>
        <dbReference type="EMBL" id="PNF25041.1"/>
    </source>
</evidence>
<dbReference type="GO" id="GO:0051011">
    <property type="term" value="F:microtubule minus-end binding"/>
    <property type="evidence" value="ECO:0007669"/>
    <property type="project" value="TreeGrafter"/>
</dbReference>
<organism evidence="10 11">
    <name type="scientific">Cryptotermes secundus</name>
    <dbReference type="NCBI Taxonomy" id="105785"/>
    <lineage>
        <taxon>Eukaryota</taxon>
        <taxon>Metazoa</taxon>
        <taxon>Ecdysozoa</taxon>
        <taxon>Arthropoda</taxon>
        <taxon>Hexapoda</taxon>
        <taxon>Insecta</taxon>
        <taxon>Pterygota</taxon>
        <taxon>Neoptera</taxon>
        <taxon>Polyneoptera</taxon>
        <taxon>Dictyoptera</taxon>
        <taxon>Blattodea</taxon>
        <taxon>Blattoidea</taxon>
        <taxon>Termitoidae</taxon>
        <taxon>Kalotermitidae</taxon>
        <taxon>Cryptotermitinae</taxon>
        <taxon>Cryptotermes</taxon>
    </lineage>
</organism>
<feature type="domain" description="Gamma-tubulin complex component 6 N-terminal" evidence="9">
    <location>
        <begin position="214"/>
        <end position="311"/>
    </location>
</feature>
<dbReference type="GO" id="GO:0005874">
    <property type="term" value="C:microtubule"/>
    <property type="evidence" value="ECO:0007669"/>
    <property type="project" value="UniProtKB-KW"/>
</dbReference>
<sequence length="1258" mass="143306">MATDSDSVYELVTQLCEKIMKEHIPSHSLEHHGSNKIVKGLRALSYAVLLNKSYTSCPHFADSEEWDAVSQILAYSYTLHQHHLTVQAVKLYNLMNSLVDTGWGTNATLRFLASLAGEVQICPQNTNMRMTLSSKDRDVSVKGHSVNIPMLEIPTSMRPYQEFPPEMFEPPLTQDIQMNSTNFPFTQEPGVGLSLLGTFAGPIKLKQHPKESLNIPDLTKPRDLVIPKEALSEEQQFKDEGYISPSPQNTMTASYVNNGDQPWGIEVWEMALAADLPVRRTWEAVGCLDPLKEKPFLTESGVDCVQKFWTVSRRFTNMSLAECMGLRNISCKQLIQDLKLLLIGVPSQTFQYNQEENGFVMNSNTCVEGLTPETLHSFCDDFLISGMCCLRLRKLVDHNLVPGSHMQEGLMFQALCGSVRSYLQFYRAAVMKLSEKLVLTDLRLQVDSLKIQITSLGHLYKVHPNMNQQYATLPEGVGLLSYLYKELCKVTRKDVACILYSALQACCQVYFSFLQKWMFEGLCQDAYTEFFIQEQPDLMTCRQRDYWSHGYYMLEEAVPGFLRGLESAIFECGKAVNLLKLCNPQDPLCVVLQNGYPNMHCCLHSADLQKLEAECLSYQSRAMVFCGQPLDLSCFFQCMKEDDSLQDAARVTQQATLQRLKLEHDMKASQALAEKQSQLAMLKEQMEMAEAHKAAKKKQQMEEDERRAQEEAELEQETARRMEFEKADLVRYYSSLSEVAEKCRQRAEWRIKHMNLQEQRLDLMSNDTEPVTTIRSPNNNEDLQDINSNLSNMNVLNKMDPEDTGNNNVDTQNNTETMNTFITNYKMKLSDVQSHTEASDREINVDTNSYFDVCLTQCHDNKTDSEMLPSCANTVEGVTDNESNKVEQNKLRDEQMVEVVLEPQISPTNVAESVNSNTLSGTTIAESESHTTLPTDSKSSVINVDTPISTNGKLSVTDTGTDQRFICRLQMSLEDVPLVNITDSVIHPMKNSTSVSAVDVDSADMSSINVILRKSILIPLKIQTSLVNSALLKFFLQGEELLSHLHSLRNYFFLLDGDFGSNITSMLFERMYQVMRPVDLLNCVTLNSILSKAVMHPDPNSDKLSFGVKYVPPRFSFSSPLLLDCITLQYKVAWPINIIFTDAALRKYDDIFGYLLRLRHISWVLEGDFRRLKKEAKDRPGLLRSPQYHRLQLYRHEMMHFMHTLQNYVTATVLQGSWVELFQNLQNARTLDDLYRMHTAYVKMVLFRLVGFALTWDQ</sequence>
<accession>A0A2J7Q8Y2</accession>